<dbReference type="InterPro" id="IPR006058">
    <property type="entry name" value="2Fe2S_fd_BS"/>
</dbReference>
<dbReference type="InterPro" id="IPR001041">
    <property type="entry name" value="2Fe-2S_ferredoxin-type"/>
</dbReference>
<reference evidence="2 3" key="1">
    <citation type="submission" date="2015-09" db="EMBL/GenBank/DDBJ databases">
        <title>Sorangium comparison.</title>
        <authorList>
            <person name="Zaburannyi N."/>
            <person name="Bunk B."/>
            <person name="Overmann J."/>
            <person name="Mueller R."/>
        </authorList>
    </citation>
    <scope>NUCLEOTIDE SEQUENCE [LARGE SCALE GENOMIC DNA]</scope>
    <source>
        <strain evidence="2 3">So ceGT47</strain>
    </source>
</reference>
<sequence length="114" mass="12392">MPTVVFEENALGPTVTVEAGGERLLDVCDDARAPVALSCRAASCATCRVEVVEGEQLLEPPRGEERELLERLGAPPRHRLACQAVLRAGPGLVRVRGVLDRELVQVRGVLDRER</sequence>
<dbReference type="OrthoDB" id="9786134at2"/>
<dbReference type="GO" id="GO:0051537">
    <property type="term" value="F:2 iron, 2 sulfur cluster binding"/>
    <property type="evidence" value="ECO:0007669"/>
    <property type="project" value="InterPro"/>
</dbReference>
<feature type="domain" description="2Fe-2S ferredoxin-type" evidence="1">
    <location>
        <begin position="2"/>
        <end position="99"/>
    </location>
</feature>
<evidence type="ECO:0000313" key="3">
    <source>
        <dbReference type="Proteomes" id="UP000295781"/>
    </source>
</evidence>
<organism evidence="2 3">
    <name type="scientific">Sorangium cellulosum</name>
    <name type="common">Polyangium cellulosum</name>
    <dbReference type="NCBI Taxonomy" id="56"/>
    <lineage>
        <taxon>Bacteria</taxon>
        <taxon>Pseudomonadati</taxon>
        <taxon>Myxococcota</taxon>
        <taxon>Polyangia</taxon>
        <taxon>Polyangiales</taxon>
        <taxon>Polyangiaceae</taxon>
        <taxon>Sorangium</taxon>
    </lineage>
</organism>
<dbReference type="InterPro" id="IPR012675">
    <property type="entry name" value="Beta-grasp_dom_sf"/>
</dbReference>
<accession>A0A4P2QA68</accession>
<dbReference type="Gene3D" id="3.10.20.30">
    <property type="match status" value="1"/>
</dbReference>
<dbReference type="PROSITE" id="PS00197">
    <property type="entry name" value="2FE2S_FER_1"/>
    <property type="match status" value="1"/>
</dbReference>
<gene>
    <name evidence="2" type="primary">porD</name>
    <name evidence="2" type="ORF">SOCEGT47_065160</name>
</gene>
<dbReference type="PROSITE" id="PS51085">
    <property type="entry name" value="2FE2S_FER_2"/>
    <property type="match status" value="1"/>
</dbReference>
<dbReference type="Pfam" id="PF00111">
    <property type="entry name" value="Fer2"/>
    <property type="match status" value="1"/>
</dbReference>
<dbReference type="AlphaFoldDB" id="A0A4P2QA68"/>
<dbReference type="EMBL" id="CP012670">
    <property type="protein sequence ID" value="AUX25963.1"/>
    <property type="molecule type" value="Genomic_DNA"/>
</dbReference>
<dbReference type="RefSeq" id="WP_129353233.1">
    <property type="nucleotide sequence ID" value="NZ_CP012670.1"/>
</dbReference>
<protein>
    <submittedName>
        <fullName evidence="2">Ferredoxin</fullName>
    </submittedName>
</protein>
<dbReference type="InterPro" id="IPR036010">
    <property type="entry name" value="2Fe-2S_ferredoxin-like_sf"/>
</dbReference>
<dbReference type="CDD" id="cd00207">
    <property type="entry name" value="fer2"/>
    <property type="match status" value="1"/>
</dbReference>
<evidence type="ECO:0000313" key="2">
    <source>
        <dbReference type="EMBL" id="AUX25963.1"/>
    </source>
</evidence>
<name>A0A4P2QA68_SORCE</name>
<evidence type="ECO:0000259" key="1">
    <source>
        <dbReference type="PROSITE" id="PS51085"/>
    </source>
</evidence>
<proteinExistence type="predicted"/>
<dbReference type="SUPFAM" id="SSF54292">
    <property type="entry name" value="2Fe-2S ferredoxin-like"/>
    <property type="match status" value="1"/>
</dbReference>
<dbReference type="Proteomes" id="UP000295781">
    <property type="component" value="Chromosome"/>
</dbReference>